<sequence length="66" mass="8072">MPKTRLMRLFVGALLIIGGIFSFLPILGFWMLPLGLLYLAVDYKRFRRYKRILESWFIKLYRRFKK</sequence>
<keyword evidence="1" id="KW-1133">Transmembrane helix</keyword>
<dbReference type="AlphaFoldDB" id="A0A2A4Z813"/>
<name>A0A2A4Z813_9PROT</name>
<organism evidence="2">
    <name type="scientific">OCS116 cluster bacterium</name>
    <dbReference type="NCBI Taxonomy" id="2030921"/>
    <lineage>
        <taxon>Bacteria</taxon>
        <taxon>Pseudomonadati</taxon>
        <taxon>Pseudomonadota</taxon>
        <taxon>Alphaproteobacteria</taxon>
        <taxon>OCS116 cluster</taxon>
    </lineage>
</organism>
<reference key="1">
    <citation type="submission" date="2017-08" db="EMBL/GenBank/DDBJ databases">
        <title>A dynamic microbial community with high functional redundancy inhabits the cold, oxic subseafloor aquifer.</title>
        <authorList>
            <person name="Tully B.J."/>
            <person name="Wheat C.G."/>
            <person name="Glazer B.T."/>
            <person name="Huber J.A."/>
        </authorList>
    </citation>
    <scope>NUCLEOTIDE SEQUENCE [LARGE SCALE GENOMIC DNA]</scope>
</reference>
<reference evidence="2" key="2">
    <citation type="journal article" date="2018" name="ISME J.">
        <title>A dynamic microbial community with high functional redundancy inhabits the cold, oxic subseafloor aquifer.</title>
        <authorList>
            <person name="Tully B.J."/>
            <person name="Wheat C.G."/>
            <person name="Glazer B.T."/>
            <person name="Huber J.A."/>
        </authorList>
    </citation>
    <scope>NUCLEOTIDE SEQUENCE</scope>
    <source>
        <strain evidence="2">NORP83</strain>
    </source>
</reference>
<accession>A0A2A4Z813</accession>
<comment type="caution">
    <text evidence="2">The sequence shown here is derived from an EMBL/GenBank/DDBJ whole genome shotgun (WGS) entry which is preliminary data.</text>
</comment>
<keyword evidence="1" id="KW-0812">Transmembrane</keyword>
<feature type="transmembrane region" description="Helical" evidence="1">
    <location>
        <begin position="12"/>
        <end position="41"/>
    </location>
</feature>
<protein>
    <submittedName>
        <fullName evidence="2">Uncharacterized protein</fullName>
    </submittedName>
</protein>
<proteinExistence type="predicted"/>
<dbReference type="EMBL" id="NVUS01000003">
    <property type="protein sequence ID" value="PCJ03132.1"/>
    <property type="molecule type" value="Genomic_DNA"/>
</dbReference>
<gene>
    <name evidence="2" type="ORF">COB13_03325</name>
</gene>
<keyword evidence="1" id="KW-0472">Membrane</keyword>
<evidence type="ECO:0000256" key="1">
    <source>
        <dbReference type="SAM" id="Phobius"/>
    </source>
</evidence>
<evidence type="ECO:0000313" key="2">
    <source>
        <dbReference type="EMBL" id="PCJ03132.1"/>
    </source>
</evidence>